<gene>
    <name evidence="1" type="ORF">UFOPK1820_00788</name>
</gene>
<accession>A0A6J6GZ55</accession>
<organism evidence="1">
    <name type="scientific">freshwater metagenome</name>
    <dbReference type="NCBI Taxonomy" id="449393"/>
    <lineage>
        <taxon>unclassified sequences</taxon>
        <taxon>metagenomes</taxon>
        <taxon>ecological metagenomes</taxon>
    </lineage>
</organism>
<evidence type="ECO:0000313" key="1">
    <source>
        <dbReference type="EMBL" id="CAB4601828.1"/>
    </source>
</evidence>
<protein>
    <submittedName>
        <fullName evidence="1">Unannotated protein</fullName>
    </submittedName>
</protein>
<name>A0A6J6GZ55_9ZZZZ</name>
<dbReference type="AlphaFoldDB" id="A0A6J6GZ55"/>
<dbReference type="EMBL" id="CAEZUK010000115">
    <property type="protein sequence ID" value="CAB4601828.1"/>
    <property type="molecule type" value="Genomic_DNA"/>
</dbReference>
<proteinExistence type="predicted"/>
<reference evidence="1" key="1">
    <citation type="submission" date="2020-05" db="EMBL/GenBank/DDBJ databases">
        <authorList>
            <person name="Chiriac C."/>
            <person name="Salcher M."/>
            <person name="Ghai R."/>
            <person name="Kavagutti S V."/>
        </authorList>
    </citation>
    <scope>NUCLEOTIDE SEQUENCE</scope>
</reference>
<sequence length="45" mass="5099">MAWCCTEEPEAYVGENQVIESLSQELTAIVGDAVYVELRRRLTQP</sequence>